<gene>
    <name evidence="1" type="ORF">UFOVP118_62</name>
</gene>
<organism evidence="1">
    <name type="scientific">uncultured Caudovirales phage</name>
    <dbReference type="NCBI Taxonomy" id="2100421"/>
    <lineage>
        <taxon>Viruses</taxon>
        <taxon>Duplodnaviria</taxon>
        <taxon>Heunggongvirae</taxon>
        <taxon>Uroviricota</taxon>
        <taxon>Caudoviricetes</taxon>
        <taxon>Peduoviridae</taxon>
        <taxon>Maltschvirus</taxon>
        <taxon>Maltschvirus maltsch</taxon>
    </lineage>
</organism>
<evidence type="ECO:0000313" key="1">
    <source>
        <dbReference type="EMBL" id="CAB4129449.1"/>
    </source>
</evidence>
<reference evidence="1" key="1">
    <citation type="submission" date="2020-04" db="EMBL/GenBank/DDBJ databases">
        <authorList>
            <person name="Chiriac C."/>
            <person name="Salcher M."/>
            <person name="Ghai R."/>
            <person name="Kavagutti S V."/>
        </authorList>
    </citation>
    <scope>NUCLEOTIDE SEQUENCE</scope>
</reference>
<protein>
    <submittedName>
        <fullName evidence="1">Uncharacterized protein</fullName>
    </submittedName>
</protein>
<proteinExistence type="predicted"/>
<name>A0A6J5LCK8_9CAUD</name>
<accession>A0A6J5LCK8</accession>
<sequence length="206" mass="23569">MAGAYQQTYTNLVQDVINYMERDDDQFVAQIPSLIGLAESAIAAELKTYLQLTVVETTLSTNQVILAKPARWRKTVSMKVNGQPLLMRSQDYVSMYQSESTNGQPLYYAEYDYNNWAFGPKPNAAYPVEIIYYSEIQPLDDSNQTNLFTRECPQAMLFGTLLQAQGYLKALDKLPVWKQYYTDSLAALKKEDSTRRIDRNTTIQEP</sequence>
<dbReference type="EMBL" id="LR796234">
    <property type="protein sequence ID" value="CAB4129449.1"/>
    <property type="molecule type" value="Genomic_DNA"/>
</dbReference>
<dbReference type="InterPro" id="IPR056209">
    <property type="entry name" value="SU10_adaptor"/>
</dbReference>
<dbReference type="Pfam" id="PF24175">
    <property type="entry name" value="SU10_adaptor"/>
    <property type="match status" value="1"/>
</dbReference>